<evidence type="ECO:0000256" key="1">
    <source>
        <dbReference type="ARBA" id="ARBA00004236"/>
    </source>
</evidence>
<evidence type="ECO:0000256" key="6">
    <source>
        <dbReference type="ARBA" id="ARBA00023136"/>
    </source>
</evidence>
<keyword evidence="3" id="KW-1003">Cell membrane</keyword>
<gene>
    <name evidence="7" type="ORF">GN157_13440</name>
</gene>
<evidence type="ECO:0000256" key="2">
    <source>
        <dbReference type="ARBA" id="ARBA00007531"/>
    </source>
</evidence>
<sequence length="135" mass="14433">MILATLIFSLLSISCSNDDDNGGNNGNNQGYPREVTITYKVTSSASQAADIYYLNEEGGETQLGNEPLPFTKTMTVTVNQFDGFLISGSVIGLDNTNLDMRAEVLVDGVSKDISNCSSNEGYISCSATYVFGSED</sequence>
<organism evidence="7 8">
    <name type="scientific">Flavobacterium rakeshii</name>
    <dbReference type="NCBI Taxonomy" id="1038845"/>
    <lineage>
        <taxon>Bacteria</taxon>
        <taxon>Pseudomonadati</taxon>
        <taxon>Bacteroidota</taxon>
        <taxon>Flavobacteriia</taxon>
        <taxon>Flavobacteriales</taxon>
        <taxon>Flavobacteriaceae</taxon>
        <taxon>Flavobacterium</taxon>
    </lineage>
</organism>
<comment type="caution">
    <text evidence="7">The sequence shown here is derived from an EMBL/GenBank/DDBJ whole genome shotgun (WGS) entry which is preliminary data.</text>
</comment>
<evidence type="ECO:0000313" key="8">
    <source>
        <dbReference type="Proteomes" id="UP000433945"/>
    </source>
</evidence>
<dbReference type="GO" id="GO:0005886">
    <property type="term" value="C:plasma membrane"/>
    <property type="evidence" value="ECO:0007669"/>
    <property type="project" value="UniProtKB-SubCell"/>
</dbReference>
<name>A0A6N8HG48_9FLAO</name>
<evidence type="ECO:0000256" key="5">
    <source>
        <dbReference type="ARBA" id="ARBA00022989"/>
    </source>
</evidence>
<dbReference type="OrthoDB" id="672380at2"/>
<dbReference type="EMBL" id="WOWP01000053">
    <property type="protein sequence ID" value="MUV04714.1"/>
    <property type="molecule type" value="Genomic_DNA"/>
</dbReference>
<reference evidence="7 8" key="1">
    <citation type="submission" date="2019-12" db="EMBL/GenBank/DDBJ databases">
        <authorList>
            <person name="Sun J.-Q."/>
        </authorList>
    </citation>
    <scope>NUCLEOTIDE SEQUENCE [LARGE SCALE GENOMIC DNA]</scope>
    <source>
        <strain evidence="7 8">JCM 17928</strain>
    </source>
</reference>
<proteinExistence type="inferred from homology"/>
<dbReference type="Gene3D" id="2.60.40.2880">
    <property type="entry name" value="MmpS1-5, C-terminal soluble domain"/>
    <property type="match status" value="1"/>
</dbReference>
<evidence type="ECO:0000313" key="7">
    <source>
        <dbReference type="EMBL" id="MUV04714.1"/>
    </source>
</evidence>
<comment type="similarity">
    <text evidence="2">Belongs to the MmpS family.</text>
</comment>
<comment type="subcellular location">
    <subcellularLocation>
        <location evidence="1">Cell membrane</location>
    </subcellularLocation>
</comment>
<protein>
    <submittedName>
        <fullName evidence="7">Uncharacterized protein</fullName>
    </submittedName>
</protein>
<dbReference type="InterPro" id="IPR038468">
    <property type="entry name" value="MmpS_C"/>
</dbReference>
<accession>A0A6N8HG48</accession>
<dbReference type="Proteomes" id="UP000433945">
    <property type="component" value="Unassembled WGS sequence"/>
</dbReference>
<dbReference type="InterPro" id="IPR008693">
    <property type="entry name" value="MmpS"/>
</dbReference>
<keyword evidence="4" id="KW-0812">Transmembrane</keyword>
<keyword evidence="6" id="KW-0472">Membrane</keyword>
<keyword evidence="5" id="KW-1133">Transmembrane helix</keyword>
<dbReference type="AlphaFoldDB" id="A0A6N8HG48"/>
<keyword evidence="8" id="KW-1185">Reference proteome</keyword>
<evidence type="ECO:0000256" key="3">
    <source>
        <dbReference type="ARBA" id="ARBA00022475"/>
    </source>
</evidence>
<evidence type="ECO:0000256" key="4">
    <source>
        <dbReference type="ARBA" id="ARBA00022692"/>
    </source>
</evidence>
<dbReference type="Pfam" id="PF05423">
    <property type="entry name" value="Mycobact_memb"/>
    <property type="match status" value="1"/>
</dbReference>